<dbReference type="InterPro" id="IPR000073">
    <property type="entry name" value="AB_hydrolase_1"/>
</dbReference>
<organism evidence="3 4">
    <name type="scientific">Cylindrotheca closterium</name>
    <dbReference type="NCBI Taxonomy" id="2856"/>
    <lineage>
        <taxon>Eukaryota</taxon>
        <taxon>Sar</taxon>
        <taxon>Stramenopiles</taxon>
        <taxon>Ochrophyta</taxon>
        <taxon>Bacillariophyta</taxon>
        <taxon>Bacillariophyceae</taxon>
        <taxon>Bacillariophycidae</taxon>
        <taxon>Bacillariales</taxon>
        <taxon>Bacillariaceae</taxon>
        <taxon>Cylindrotheca</taxon>
    </lineage>
</organism>
<feature type="region of interest" description="Disordered" evidence="1">
    <location>
        <begin position="170"/>
        <end position="201"/>
    </location>
</feature>
<evidence type="ECO:0000313" key="4">
    <source>
        <dbReference type="Proteomes" id="UP001295423"/>
    </source>
</evidence>
<dbReference type="SUPFAM" id="SSF53474">
    <property type="entry name" value="alpha/beta-Hydrolases"/>
    <property type="match status" value="1"/>
</dbReference>
<feature type="compositionally biased region" description="Low complexity" evidence="1">
    <location>
        <begin position="65"/>
        <end position="75"/>
    </location>
</feature>
<dbReference type="Gene3D" id="3.40.50.1820">
    <property type="entry name" value="alpha/beta hydrolase"/>
    <property type="match status" value="1"/>
</dbReference>
<evidence type="ECO:0000313" key="3">
    <source>
        <dbReference type="EMBL" id="CAJ1932703.1"/>
    </source>
</evidence>
<feature type="compositionally biased region" description="Basic and acidic residues" evidence="1">
    <location>
        <begin position="178"/>
        <end position="190"/>
    </location>
</feature>
<sequence>MRSPFRSLLTSALTTYTGGGGGGGGSAHSKRCLSSLVSLQEISIPAADGTIMAAQRWTKQQPRQTPATTSKTTTDSENDEKSSESSSQKFDRRTILCTHGWLDNCGTHHYLAPRLALELEDGAEIIALDFPGHGHSSHRSKDAPPLVSADLVYYTCEAIRALQSPSFSFQASEEEEEKVNQPEDFPEKWTTDSASGSIVDTTSDNEKKKITIVGHSLGAAVASLTAASFPEWIDQLVLLDAATFLPRQATDTAEHVRQHILKRQQHTNSQDQQQQPPRVYPNLERAIQVRQFSATKMPGNQAMSHQAARAMVMRGTRKVVDSQQMEEEKKDEVETLDSMDDTGPVQFRHDPRFTWPSIQYMTWEQNEGIMAALHKTDIDVCLLQAESGWPVDDYITKRVKEILQPTFFRRLPGKHHFHADPETAEAVGDAVIEFLKR</sequence>
<accession>A0AAD2CFG5</accession>
<dbReference type="PANTHER" id="PTHR43798">
    <property type="entry name" value="MONOACYLGLYCEROL LIPASE"/>
    <property type="match status" value="1"/>
</dbReference>
<feature type="region of interest" description="Disordered" evidence="1">
    <location>
        <begin position="317"/>
        <end position="348"/>
    </location>
</feature>
<dbReference type="Pfam" id="PF00561">
    <property type="entry name" value="Abhydrolase_1"/>
    <property type="match status" value="1"/>
</dbReference>
<proteinExistence type="predicted"/>
<dbReference type="PANTHER" id="PTHR43798:SF33">
    <property type="entry name" value="HYDROLASE, PUTATIVE (AFU_ORTHOLOGUE AFUA_2G14860)-RELATED"/>
    <property type="match status" value="1"/>
</dbReference>
<dbReference type="Proteomes" id="UP001295423">
    <property type="component" value="Unassembled WGS sequence"/>
</dbReference>
<dbReference type="AlphaFoldDB" id="A0AAD2CFG5"/>
<evidence type="ECO:0000256" key="1">
    <source>
        <dbReference type="SAM" id="MobiDB-lite"/>
    </source>
</evidence>
<feature type="compositionally biased region" description="Polar residues" evidence="1">
    <location>
        <begin position="191"/>
        <end position="201"/>
    </location>
</feature>
<reference evidence="3" key="1">
    <citation type="submission" date="2023-08" db="EMBL/GenBank/DDBJ databases">
        <authorList>
            <person name="Audoor S."/>
            <person name="Bilcke G."/>
        </authorList>
    </citation>
    <scope>NUCLEOTIDE SEQUENCE</scope>
</reference>
<feature type="region of interest" description="Disordered" evidence="1">
    <location>
        <begin position="56"/>
        <end position="89"/>
    </location>
</feature>
<dbReference type="InterPro" id="IPR029058">
    <property type="entry name" value="AB_hydrolase_fold"/>
</dbReference>
<feature type="compositionally biased region" description="Basic and acidic residues" evidence="1">
    <location>
        <begin position="79"/>
        <end position="89"/>
    </location>
</feature>
<evidence type="ECO:0000259" key="2">
    <source>
        <dbReference type="Pfam" id="PF00561"/>
    </source>
</evidence>
<name>A0AAD2CFG5_9STRA</name>
<dbReference type="GO" id="GO:0016020">
    <property type="term" value="C:membrane"/>
    <property type="evidence" value="ECO:0007669"/>
    <property type="project" value="TreeGrafter"/>
</dbReference>
<keyword evidence="4" id="KW-1185">Reference proteome</keyword>
<feature type="domain" description="AB hydrolase-1" evidence="2">
    <location>
        <begin position="94"/>
        <end position="262"/>
    </location>
</feature>
<dbReference type="EMBL" id="CAKOGP040000224">
    <property type="protein sequence ID" value="CAJ1932703.1"/>
    <property type="molecule type" value="Genomic_DNA"/>
</dbReference>
<comment type="caution">
    <text evidence="3">The sequence shown here is derived from an EMBL/GenBank/DDBJ whole genome shotgun (WGS) entry which is preliminary data.</text>
</comment>
<gene>
    <name evidence="3" type="ORF">CYCCA115_LOCUS2969</name>
</gene>
<dbReference type="InterPro" id="IPR050266">
    <property type="entry name" value="AB_hydrolase_sf"/>
</dbReference>
<protein>
    <recommendedName>
        <fullName evidence="2">AB hydrolase-1 domain-containing protein</fullName>
    </recommendedName>
</protein>